<gene>
    <name evidence="1" type="ORF">IEO21_05361</name>
</gene>
<protein>
    <submittedName>
        <fullName evidence="1">Uncharacterized protein</fullName>
    </submittedName>
</protein>
<dbReference type="EMBL" id="JADOXO010000096">
    <property type="protein sequence ID" value="KAF9813990.1"/>
    <property type="molecule type" value="Genomic_DNA"/>
</dbReference>
<evidence type="ECO:0000313" key="1">
    <source>
        <dbReference type="EMBL" id="KAF9813990.1"/>
    </source>
</evidence>
<dbReference type="Proteomes" id="UP000639403">
    <property type="component" value="Unassembled WGS sequence"/>
</dbReference>
<organism evidence="1 2">
    <name type="scientific">Rhodonia placenta</name>
    <dbReference type="NCBI Taxonomy" id="104341"/>
    <lineage>
        <taxon>Eukaryota</taxon>
        <taxon>Fungi</taxon>
        <taxon>Dikarya</taxon>
        <taxon>Basidiomycota</taxon>
        <taxon>Agaricomycotina</taxon>
        <taxon>Agaricomycetes</taxon>
        <taxon>Polyporales</taxon>
        <taxon>Adustoporiaceae</taxon>
        <taxon>Rhodonia</taxon>
    </lineage>
</organism>
<proteinExistence type="predicted"/>
<accession>A0A8H7P253</accession>
<reference evidence="1" key="1">
    <citation type="submission" date="2020-11" db="EMBL/GenBank/DDBJ databases">
        <authorList>
            <person name="Koelle M."/>
            <person name="Horta M.A.C."/>
            <person name="Nowrousian M."/>
            <person name="Ohm R.A."/>
            <person name="Benz P."/>
            <person name="Pilgard A."/>
        </authorList>
    </citation>
    <scope>NUCLEOTIDE SEQUENCE</scope>
    <source>
        <strain evidence="1">FPRL280</strain>
    </source>
</reference>
<name>A0A8H7P253_9APHY</name>
<sequence>MLMRYVGYLATCRLQSLLSWTINESRLANVLLS</sequence>
<reference evidence="1" key="2">
    <citation type="journal article" name="Front. Microbiol.">
        <title>Degradative Capacity of Two Strains of Rhodonia placenta: From Phenotype to Genotype.</title>
        <authorList>
            <person name="Kolle M."/>
            <person name="Horta M.A.C."/>
            <person name="Nowrousian M."/>
            <person name="Ohm R.A."/>
            <person name="Benz J.P."/>
            <person name="Pilgard A."/>
        </authorList>
    </citation>
    <scope>NUCLEOTIDE SEQUENCE</scope>
    <source>
        <strain evidence="1">FPRL280</strain>
    </source>
</reference>
<dbReference type="AlphaFoldDB" id="A0A8H7P253"/>
<evidence type="ECO:0000313" key="2">
    <source>
        <dbReference type="Proteomes" id="UP000639403"/>
    </source>
</evidence>
<comment type="caution">
    <text evidence="1">The sequence shown here is derived from an EMBL/GenBank/DDBJ whole genome shotgun (WGS) entry which is preliminary data.</text>
</comment>